<name>A0ABR3QC22_9TREE</name>
<accession>A0ABR3QC22</accession>
<dbReference type="EMBL" id="JBBXJM010000001">
    <property type="protein sequence ID" value="KAL1412269.1"/>
    <property type="molecule type" value="Genomic_DNA"/>
</dbReference>
<keyword evidence="2" id="KW-1185">Reference proteome</keyword>
<protein>
    <recommendedName>
        <fullName evidence="3">F-box domain-containing protein</fullName>
    </recommendedName>
</protein>
<organism evidence="1 2">
    <name type="scientific">Vanrija albida</name>
    <dbReference type="NCBI Taxonomy" id="181172"/>
    <lineage>
        <taxon>Eukaryota</taxon>
        <taxon>Fungi</taxon>
        <taxon>Dikarya</taxon>
        <taxon>Basidiomycota</taxon>
        <taxon>Agaricomycotina</taxon>
        <taxon>Tremellomycetes</taxon>
        <taxon>Trichosporonales</taxon>
        <taxon>Trichosporonaceae</taxon>
        <taxon>Vanrija</taxon>
    </lineage>
</organism>
<dbReference type="Proteomes" id="UP001565368">
    <property type="component" value="Unassembled WGS sequence"/>
</dbReference>
<reference evidence="1 2" key="1">
    <citation type="submission" date="2023-08" db="EMBL/GenBank/DDBJ databases">
        <title>Annotated Genome Sequence of Vanrija albida AlHP1.</title>
        <authorList>
            <person name="Herzog R."/>
        </authorList>
    </citation>
    <scope>NUCLEOTIDE SEQUENCE [LARGE SCALE GENOMIC DNA]</scope>
    <source>
        <strain evidence="1 2">AlHP1</strain>
    </source>
</reference>
<gene>
    <name evidence="1" type="ORF">Q8F55_000012</name>
</gene>
<evidence type="ECO:0000313" key="2">
    <source>
        <dbReference type="Proteomes" id="UP001565368"/>
    </source>
</evidence>
<evidence type="ECO:0000313" key="1">
    <source>
        <dbReference type="EMBL" id="KAL1412269.1"/>
    </source>
</evidence>
<evidence type="ECO:0008006" key="3">
    <source>
        <dbReference type="Google" id="ProtNLM"/>
    </source>
</evidence>
<sequence length="348" mass="38853">MPAAKTKMSHRAHRKTTSRAATRILLDSSSYPHLMDMIIGFAPVPSLAALRAASRLLRDKIDRMLFRHVAIISDSATIHRRGLDLTTSRHSTLPVRPHDDYVPYCPRKVEILDLEQPLTAPLPPASYGIGGWTSLATLRRMGAAVYGMPSHFSDTLDFAVDFLDLTSIVPRDGARHEPLSISVPPAARYILHLKWDESDEHWRHITFRGHHISRAWTIVLWPCRPGTRPICEFPICPHFFPSVLLGAVAASGWMGQVTIVGAEKINPLQLGGAGDDSNKDRKGLFTTALHAISPELAGVGLLSHDEWSKTLRERTLYGEWPPEGRLYICTDCRRAVFDFLKHECVLLA</sequence>
<dbReference type="RefSeq" id="XP_069212213.1">
    <property type="nucleotide sequence ID" value="XM_069348669.1"/>
</dbReference>
<comment type="caution">
    <text evidence="1">The sequence shown here is derived from an EMBL/GenBank/DDBJ whole genome shotgun (WGS) entry which is preliminary data.</text>
</comment>
<proteinExistence type="predicted"/>
<dbReference type="GeneID" id="95981055"/>